<comment type="caution">
    <text evidence="1">The sequence shown here is derived from an EMBL/GenBank/DDBJ whole genome shotgun (WGS) entry which is preliminary data.</text>
</comment>
<reference evidence="1 2" key="1">
    <citation type="submission" date="2018-05" db="EMBL/GenBank/DDBJ databases">
        <title>Freshwater and sediment microbial communities from various areas in North America, analyzing microbe dynamics in response to fracking.</title>
        <authorList>
            <person name="Lamendella R."/>
        </authorList>
    </citation>
    <scope>NUCLEOTIDE SEQUENCE [LARGE SCALE GENOMIC DNA]</scope>
    <source>
        <strain evidence="1 2">15_TX</strain>
    </source>
</reference>
<dbReference type="RefSeq" id="WP_110067063.1">
    <property type="nucleotide sequence ID" value="NZ_QGTW01000015.1"/>
</dbReference>
<evidence type="ECO:0000313" key="2">
    <source>
        <dbReference type="Proteomes" id="UP000247150"/>
    </source>
</evidence>
<accession>A0A2V2ZQZ5</accession>
<proteinExistence type="predicted"/>
<gene>
    <name evidence="1" type="ORF">DFO73_115139</name>
</gene>
<evidence type="ECO:0000313" key="1">
    <source>
        <dbReference type="EMBL" id="PWW20560.1"/>
    </source>
</evidence>
<dbReference type="OrthoDB" id="2928590at2"/>
<name>A0A2V2ZQZ5_9BACI</name>
<sequence length="87" mass="10081">MGRKQVPYEMQKKSKSVHLEQWIWDLAAQMQPCRSAAIRDLFLDKLKLELLEAGLITEDTNITKEHADLYIKEILKEGSLDKKCFCG</sequence>
<dbReference type="EMBL" id="QGTW01000015">
    <property type="protein sequence ID" value="PWW20560.1"/>
    <property type="molecule type" value="Genomic_DNA"/>
</dbReference>
<dbReference type="Proteomes" id="UP000247150">
    <property type="component" value="Unassembled WGS sequence"/>
</dbReference>
<dbReference type="AlphaFoldDB" id="A0A2V2ZQZ5"/>
<organism evidence="1 2">
    <name type="scientific">Cytobacillus oceanisediminis</name>
    <dbReference type="NCBI Taxonomy" id="665099"/>
    <lineage>
        <taxon>Bacteria</taxon>
        <taxon>Bacillati</taxon>
        <taxon>Bacillota</taxon>
        <taxon>Bacilli</taxon>
        <taxon>Bacillales</taxon>
        <taxon>Bacillaceae</taxon>
        <taxon>Cytobacillus</taxon>
    </lineage>
</organism>
<protein>
    <submittedName>
        <fullName evidence="1">Uncharacterized protein</fullName>
    </submittedName>
</protein>